<keyword evidence="1" id="KW-1133">Transmembrane helix</keyword>
<evidence type="ECO:0000256" key="1">
    <source>
        <dbReference type="SAM" id="Phobius"/>
    </source>
</evidence>
<dbReference type="EMBL" id="LT962688">
    <property type="protein sequence ID" value="SOR27667.1"/>
    <property type="molecule type" value="Genomic_DNA"/>
</dbReference>
<dbReference type="AlphaFoldDB" id="A0A2N9AJY2"/>
<proteinExistence type="predicted"/>
<keyword evidence="1" id="KW-0812">Transmembrane</keyword>
<keyword evidence="1" id="KW-0472">Membrane</keyword>
<name>A0A2N9AJY2_METEX</name>
<organism evidence="2 3">
    <name type="scientific">Methylorubrum extorquens</name>
    <name type="common">Methylobacterium dichloromethanicum</name>
    <name type="synonym">Methylobacterium extorquens</name>
    <dbReference type="NCBI Taxonomy" id="408"/>
    <lineage>
        <taxon>Bacteria</taxon>
        <taxon>Pseudomonadati</taxon>
        <taxon>Pseudomonadota</taxon>
        <taxon>Alphaproteobacteria</taxon>
        <taxon>Hyphomicrobiales</taxon>
        <taxon>Methylobacteriaceae</taxon>
        <taxon>Methylorubrum</taxon>
    </lineage>
</organism>
<feature type="transmembrane region" description="Helical" evidence="1">
    <location>
        <begin position="34"/>
        <end position="52"/>
    </location>
</feature>
<sequence>MPGGQAHWHAPLSAFHPANWCDSFSANRRAPVEAFLAVWVILGIFMLSQRSFTLAPRDR</sequence>
<accession>A0A2N9AJY2</accession>
<evidence type="ECO:0000313" key="2">
    <source>
        <dbReference type="EMBL" id="SOR27667.1"/>
    </source>
</evidence>
<evidence type="ECO:0000313" key="3">
    <source>
        <dbReference type="Proteomes" id="UP000233769"/>
    </source>
</evidence>
<dbReference type="Proteomes" id="UP000233769">
    <property type="component" value="Chromosome tk0001"/>
</dbReference>
<reference evidence="3" key="1">
    <citation type="submission" date="2017-10" db="EMBL/GenBank/DDBJ databases">
        <authorList>
            <person name="Regsiter A."/>
            <person name="William W."/>
        </authorList>
    </citation>
    <scope>NUCLEOTIDE SEQUENCE [LARGE SCALE GENOMIC DNA]</scope>
</reference>
<protein>
    <submittedName>
        <fullName evidence="2">Uncharacterized protein</fullName>
    </submittedName>
</protein>
<gene>
    <name evidence="2" type="ORF">TK0001_1065</name>
</gene>